<feature type="domain" description="Kinesin motor" evidence="20">
    <location>
        <begin position="384"/>
        <end position="726"/>
    </location>
</feature>
<comment type="function">
    <text evidence="16">Responsible for microtubule translocation. May be important for the organization of phragmoplast-specific arrays of microtubules. Plays an essential role in stabilizing the mitotic spindle. Required during mitotic cytokinesis.</text>
</comment>
<dbReference type="InterPro" id="IPR001653">
    <property type="entry name" value="DAP_epimerase_DapF"/>
</dbReference>
<proteinExistence type="inferred from homology"/>
<dbReference type="PROSITE" id="PS01326">
    <property type="entry name" value="DAP_EPIMERASE"/>
    <property type="match status" value="1"/>
</dbReference>
<evidence type="ECO:0000256" key="2">
    <source>
        <dbReference type="ARBA" id="ARBA00004229"/>
    </source>
</evidence>
<organism evidence="21 22">
    <name type="scientific">Camellia sinensis var. sinensis</name>
    <name type="common">China tea</name>
    <dbReference type="NCBI Taxonomy" id="542762"/>
    <lineage>
        <taxon>Eukaryota</taxon>
        <taxon>Viridiplantae</taxon>
        <taxon>Streptophyta</taxon>
        <taxon>Embryophyta</taxon>
        <taxon>Tracheophyta</taxon>
        <taxon>Spermatophyta</taxon>
        <taxon>Magnoliopsida</taxon>
        <taxon>eudicotyledons</taxon>
        <taxon>Gunneridae</taxon>
        <taxon>Pentapetalae</taxon>
        <taxon>asterids</taxon>
        <taxon>Ericales</taxon>
        <taxon>Theaceae</taxon>
        <taxon>Camellia</taxon>
    </lineage>
</organism>
<evidence type="ECO:0000256" key="6">
    <source>
        <dbReference type="ARBA" id="ARBA00022490"/>
    </source>
</evidence>
<dbReference type="SMART" id="SM00129">
    <property type="entry name" value="KISc"/>
    <property type="match status" value="1"/>
</dbReference>
<dbReference type="InterPro" id="IPR047241">
    <property type="entry name" value="KIF11-like_kin_motor_dom"/>
</dbReference>
<dbReference type="FunFam" id="3.10.310.10:FF:000011">
    <property type="entry name" value="Diaminopimelate epimerase, chloroplastic"/>
    <property type="match status" value="1"/>
</dbReference>
<sequence length="1424" mass="158655">MAIAATTSLSLSSPTRRSLSSSITIFRQTSFFLSLHPNSLRSTTATALRYPCLRISASSMSIEAPEKDSRTSFLDRKQTGILHFVKYHGLGNDFILVDNRDSMEPRVTPEQAVKLCDRNFGIGADGVIFAMPGTNGTDYTMRIFNSDGSEPEMCGNGVRCFARFIAELDNLHGRHSFTIHTGAGLIVPEIQDDGKVRVDMGEPILKASNVPTKLPANEGQSVVKSELNVDGVTWNVTCVSMGNPHCVTFGTKGSQVDELNLAQIGPKFEHHEMFPARTNTEFVQVFSRSHLKMRVWERGAGATLACGTGACAVVVAAVLEGHAGRVSFGCHGMMSLTPDQFRKVGLGVSPSPSPFYTPRPERRRADSRVFELNSNRQDKEREVNVQVLLRCRPLSDDEQRLNVPRVITCNEHKREVNVLQSLANKQVDRIFTFDKVFGPKAQQRSIYDQAIVPIVNEVLEGFNCTVFAYGQTGTGKTYTMEGGMRNKGGELPAEAGVIPRAVRQIFDTLEAQNADYSMKVTFLELYNEEITDLLAPEDYSRTFEDKQKKPISLMEDGKGCVILRGLEEEAVYSANEIYNLLERGAAKRRTADTLLNKRSSRSHSVFTITIHVKETTVGDEELIKCGKLNLVDLAGSENISRSGAREGRAREAGEINKSLLTLGRVINALVEHSAHIPYRDSKLTRLLRDSLGGKTKTCIIATISPTAQCLEETLSTLDYACRAKNIKNKPEANQKMSKAVLLKDLYLEIERMKQDVRAAREKNGVYIPHERHAQDEADKKAKNEKIEQLEIDLNLSAKQVDKFRELYLTEQEEKLELDSELNCCKINLENSNKVLEDLQEKHKVAISTLKEKEFIISKLFHSENSLIDRAKEMRANLQIASEDISALFAKLDQKNKLEAENQGLLLNFGSQLDQSLKDLHKTILGSVSQQQQQLRCMEEHVSSFLASKYDATRILESRINKLTEINTLGVTTLKELADSLQMKATLDLEQIKSTMSCQISALENFLKTVVSEAKYVVCDIQNTLNEQKQILALSAQQQQEGLHRSMASAEVISRATIDFFNDLSHRAFQLKALLEESQIDKSHQLATFERMFKVGYALRMQFGLPTEEAAREEKQAMEKIAAILASLTAKKTAMEEAAREEKQAMEKIAAILASLTAKKTAMVSEASRNIEDSTTQGNKRLLQGIFSMQQVSGDAKEEVNVYLEKVKRHFLEDTFTSAETKATMESCLQECTNMVNYSGRQWEKAELSINHLNKTSIAEIESAVKEKICANQAAYEEFVARSSSINAEYEAKACDTQAAVKDSLMLDQETKEEIDSMSSLCLNQLKCVGENHTESITNIRNQAGQCLRKDYLVDQHTGTTPKLKIIAVPSLASIEEMRTPAVGDLMANFTRPNLGCTESKIQQQQGQCVGASPNRTPFADVNFS</sequence>
<dbReference type="InterPro" id="IPR001752">
    <property type="entry name" value="Kinesin_motor_dom"/>
</dbReference>
<dbReference type="EMBL" id="SDRB02004624">
    <property type="protein sequence ID" value="THG15600.1"/>
    <property type="molecule type" value="Genomic_DNA"/>
</dbReference>
<reference evidence="21 22" key="1">
    <citation type="journal article" date="2018" name="Proc. Natl. Acad. Sci. U.S.A.">
        <title>Draft genome sequence of Camellia sinensis var. sinensis provides insights into the evolution of the tea genome and tea quality.</title>
        <authorList>
            <person name="Wei C."/>
            <person name="Yang H."/>
            <person name="Wang S."/>
            <person name="Zhao J."/>
            <person name="Liu C."/>
            <person name="Gao L."/>
            <person name="Xia E."/>
            <person name="Lu Y."/>
            <person name="Tai Y."/>
            <person name="She G."/>
            <person name="Sun J."/>
            <person name="Cao H."/>
            <person name="Tong W."/>
            <person name="Gao Q."/>
            <person name="Li Y."/>
            <person name="Deng W."/>
            <person name="Jiang X."/>
            <person name="Wang W."/>
            <person name="Chen Q."/>
            <person name="Zhang S."/>
            <person name="Li H."/>
            <person name="Wu J."/>
            <person name="Wang P."/>
            <person name="Li P."/>
            <person name="Shi C."/>
            <person name="Zheng F."/>
            <person name="Jian J."/>
            <person name="Huang B."/>
            <person name="Shan D."/>
            <person name="Shi M."/>
            <person name="Fang C."/>
            <person name="Yue Y."/>
            <person name="Li F."/>
            <person name="Li D."/>
            <person name="Wei S."/>
            <person name="Han B."/>
            <person name="Jiang C."/>
            <person name="Yin Y."/>
            <person name="Xia T."/>
            <person name="Zhang Z."/>
            <person name="Bennetzen J.L."/>
            <person name="Zhao S."/>
            <person name="Wan X."/>
        </authorList>
    </citation>
    <scope>NUCLEOTIDE SEQUENCE [LARGE SCALE GENOMIC DNA]</scope>
    <source>
        <strain evidence="22">cv. Shuchazao</strain>
        <tissue evidence="21">Leaf</tissue>
    </source>
</reference>
<dbReference type="Proteomes" id="UP000306102">
    <property type="component" value="Unassembled WGS sequence"/>
</dbReference>
<accession>A0A4S4EGL2</accession>
<dbReference type="EC" id="5.1.1.7" evidence="5"/>
<dbReference type="InterPro" id="IPR047149">
    <property type="entry name" value="KIF11-like"/>
</dbReference>
<dbReference type="NCBIfam" id="TIGR00652">
    <property type="entry name" value="DapF"/>
    <property type="match status" value="1"/>
</dbReference>
<dbReference type="GO" id="GO:0009089">
    <property type="term" value="P:lysine biosynthetic process via diaminopimelate"/>
    <property type="evidence" value="ECO:0007669"/>
    <property type="project" value="UniProtKB-UniPathway"/>
</dbReference>
<dbReference type="HAMAP" id="MF_00197">
    <property type="entry name" value="DAP_epimerase"/>
    <property type="match status" value="1"/>
</dbReference>
<dbReference type="GO" id="GO:0005524">
    <property type="term" value="F:ATP binding"/>
    <property type="evidence" value="ECO:0007669"/>
    <property type="project" value="UniProtKB-UniRule"/>
</dbReference>
<evidence type="ECO:0000256" key="16">
    <source>
        <dbReference type="ARBA" id="ARBA00046159"/>
    </source>
</evidence>
<dbReference type="STRING" id="542762.A0A4S4EGL2"/>
<dbReference type="Pfam" id="PF01678">
    <property type="entry name" value="DAP_epimerase"/>
    <property type="match status" value="2"/>
</dbReference>
<dbReference type="InterPro" id="IPR027417">
    <property type="entry name" value="P-loop_NTPase"/>
</dbReference>
<dbReference type="GO" id="GO:0008574">
    <property type="term" value="F:plus-end-directed microtubule motor activity"/>
    <property type="evidence" value="ECO:0007669"/>
    <property type="project" value="TreeGrafter"/>
</dbReference>
<evidence type="ECO:0000256" key="1">
    <source>
        <dbReference type="ARBA" id="ARBA00004186"/>
    </source>
</evidence>
<evidence type="ECO:0000256" key="11">
    <source>
        <dbReference type="ARBA" id="ARBA00023154"/>
    </source>
</evidence>
<evidence type="ECO:0000259" key="20">
    <source>
        <dbReference type="PROSITE" id="PS50067"/>
    </source>
</evidence>
<dbReference type="GO" id="GO:0005876">
    <property type="term" value="C:spindle microtubule"/>
    <property type="evidence" value="ECO:0007669"/>
    <property type="project" value="TreeGrafter"/>
</dbReference>
<evidence type="ECO:0000256" key="4">
    <source>
        <dbReference type="ARBA" id="ARBA00010219"/>
    </source>
</evidence>
<dbReference type="PROSITE" id="PS50067">
    <property type="entry name" value="KINESIN_MOTOR_2"/>
    <property type="match status" value="1"/>
</dbReference>
<dbReference type="GO" id="GO:0090307">
    <property type="term" value="P:mitotic spindle assembly"/>
    <property type="evidence" value="ECO:0007669"/>
    <property type="project" value="TreeGrafter"/>
</dbReference>
<keyword evidence="10 18" id="KW-0067">ATP-binding</keyword>
<comment type="catalytic activity">
    <reaction evidence="17">
        <text>(2S,6S)-2,6-diaminopimelate = meso-2,6-diaminopimelate</text>
        <dbReference type="Rhea" id="RHEA:15393"/>
        <dbReference type="ChEBI" id="CHEBI:57609"/>
        <dbReference type="ChEBI" id="CHEBI:57791"/>
        <dbReference type="EC" id="5.1.1.7"/>
    </reaction>
</comment>
<name>A0A4S4EGL2_CAMSN</name>
<comment type="similarity">
    <text evidence="4">Belongs to the diaminopimelate epimerase family.</text>
</comment>
<comment type="caution">
    <text evidence="21">The sequence shown here is derived from an EMBL/GenBank/DDBJ whole genome shotgun (WGS) entry which is preliminary data.</text>
</comment>
<dbReference type="Gene3D" id="3.40.850.10">
    <property type="entry name" value="Kinesin motor domain"/>
    <property type="match status" value="1"/>
</dbReference>
<comment type="similarity">
    <text evidence="15">Belongs to the TRAFAC class myosin-kinesin ATPase superfamily. Kinesin family. KIN-5/BimC subfamily.</text>
</comment>
<protein>
    <recommendedName>
        <fullName evidence="5">diaminopimelate epimerase</fullName>
        <ecNumber evidence="5">5.1.1.7</ecNumber>
    </recommendedName>
</protein>
<keyword evidence="12 18" id="KW-0505">Motor protein</keyword>
<keyword evidence="13" id="KW-0206">Cytoskeleton</keyword>
<evidence type="ECO:0000256" key="17">
    <source>
        <dbReference type="ARBA" id="ARBA00051712"/>
    </source>
</evidence>
<evidence type="ECO:0000256" key="5">
    <source>
        <dbReference type="ARBA" id="ARBA00013080"/>
    </source>
</evidence>
<keyword evidence="19" id="KW-0175">Coiled coil</keyword>
<keyword evidence="7" id="KW-0028">Amino-acid biosynthesis</keyword>
<evidence type="ECO:0000256" key="14">
    <source>
        <dbReference type="ARBA" id="ARBA00023235"/>
    </source>
</evidence>
<evidence type="ECO:0000256" key="18">
    <source>
        <dbReference type="PROSITE-ProRule" id="PRU00283"/>
    </source>
</evidence>
<evidence type="ECO:0000256" key="19">
    <source>
        <dbReference type="SAM" id="Coils"/>
    </source>
</evidence>
<keyword evidence="22" id="KW-1185">Reference proteome</keyword>
<dbReference type="GO" id="GO:0072686">
    <property type="term" value="C:mitotic spindle"/>
    <property type="evidence" value="ECO:0007669"/>
    <property type="project" value="TreeGrafter"/>
</dbReference>
<keyword evidence="11" id="KW-0457">Lysine biosynthesis</keyword>
<comment type="pathway">
    <text evidence="3">Amino-acid biosynthesis; L-lysine biosynthesis via DAP pathway; DL-2,6-diaminopimelate from LL-2,6-diaminopimelate: step 1/1.</text>
</comment>
<dbReference type="GO" id="GO:0007018">
    <property type="term" value="P:microtubule-based movement"/>
    <property type="evidence" value="ECO:0007669"/>
    <property type="project" value="InterPro"/>
</dbReference>
<evidence type="ECO:0000256" key="10">
    <source>
        <dbReference type="ARBA" id="ARBA00022840"/>
    </source>
</evidence>
<evidence type="ECO:0000256" key="7">
    <source>
        <dbReference type="ARBA" id="ARBA00022605"/>
    </source>
</evidence>
<dbReference type="PANTHER" id="PTHR47970">
    <property type="entry name" value="KINESIN-LIKE PROTEIN KIF11"/>
    <property type="match status" value="1"/>
</dbReference>
<keyword evidence="8" id="KW-0493">Microtubule</keyword>
<dbReference type="SUPFAM" id="SSF52540">
    <property type="entry name" value="P-loop containing nucleoside triphosphate hydrolases"/>
    <property type="match status" value="1"/>
</dbReference>
<evidence type="ECO:0000313" key="22">
    <source>
        <dbReference type="Proteomes" id="UP000306102"/>
    </source>
</evidence>
<dbReference type="GO" id="GO:0051231">
    <property type="term" value="P:spindle elongation"/>
    <property type="evidence" value="ECO:0007669"/>
    <property type="project" value="TreeGrafter"/>
</dbReference>
<comment type="subcellular location">
    <subcellularLocation>
        <location evidence="1">Cytoplasm</location>
        <location evidence="1">Cytoskeleton</location>
        <location evidence="1">Spindle</location>
    </subcellularLocation>
    <subcellularLocation>
        <location evidence="2">Plastid</location>
        <location evidence="2">Chloroplast</location>
    </subcellularLocation>
</comment>
<dbReference type="FunFam" id="3.10.310.10:FF:000009">
    <property type="entry name" value="Diaminopimelate epimerase chloroplastic"/>
    <property type="match status" value="1"/>
</dbReference>
<evidence type="ECO:0000256" key="13">
    <source>
        <dbReference type="ARBA" id="ARBA00023212"/>
    </source>
</evidence>
<dbReference type="GO" id="GO:0008017">
    <property type="term" value="F:microtubule binding"/>
    <property type="evidence" value="ECO:0007669"/>
    <property type="project" value="InterPro"/>
</dbReference>
<dbReference type="GO" id="GO:0009507">
    <property type="term" value="C:chloroplast"/>
    <property type="evidence" value="ECO:0007669"/>
    <property type="project" value="UniProtKB-SubCell"/>
</dbReference>
<feature type="binding site" evidence="18">
    <location>
        <begin position="470"/>
        <end position="477"/>
    </location>
    <ligand>
        <name>ATP</name>
        <dbReference type="ChEBI" id="CHEBI:30616"/>
    </ligand>
</feature>
<dbReference type="PROSITE" id="PS00411">
    <property type="entry name" value="KINESIN_MOTOR_1"/>
    <property type="match status" value="1"/>
</dbReference>
<dbReference type="FunFam" id="3.40.850.10:FF:000019">
    <property type="entry name" value="Kinesin-like protein KIN-5D"/>
    <property type="match status" value="1"/>
</dbReference>
<evidence type="ECO:0000256" key="9">
    <source>
        <dbReference type="ARBA" id="ARBA00022741"/>
    </source>
</evidence>
<dbReference type="PRINTS" id="PR00380">
    <property type="entry name" value="KINESINHEAVY"/>
</dbReference>
<dbReference type="InterPro" id="IPR036961">
    <property type="entry name" value="Kinesin_motor_dom_sf"/>
</dbReference>
<dbReference type="PANTHER" id="PTHR47970:SF32">
    <property type="entry name" value="KINESIN-LIKE PROTEIN KIN-5B"/>
    <property type="match status" value="1"/>
</dbReference>
<feature type="coiled-coil region" evidence="19">
    <location>
        <begin position="742"/>
        <end position="841"/>
    </location>
</feature>
<keyword evidence="14" id="KW-0413">Isomerase</keyword>
<dbReference type="UniPathway" id="UPA00034">
    <property type="reaction ID" value="UER00025"/>
</dbReference>
<keyword evidence="9 18" id="KW-0547">Nucleotide-binding</keyword>
<evidence type="ECO:0000256" key="8">
    <source>
        <dbReference type="ARBA" id="ARBA00022701"/>
    </source>
</evidence>
<evidence type="ECO:0000256" key="3">
    <source>
        <dbReference type="ARBA" id="ARBA00005196"/>
    </source>
</evidence>
<keyword evidence="6" id="KW-0963">Cytoplasm</keyword>
<dbReference type="InterPro" id="IPR018510">
    <property type="entry name" value="DAP_epimerase_AS"/>
</dbReference>
<dbReference type="CDD" id="cd01364">
    <property type="entry name" value="KISc_BimC_Eg5"/>
    <property type="match status" value="1"/>
</dbReference>
<dbReference type="Gene3D" id="3.10.310.10">
    <property type="entry name" value="Diaminopimelate Epimerase, Chain A, domain 1"/>
    <property type="match status" value="2"/>
</dbReference>
<gene>
    <name evidence="21" type="ORF">TEA_009148</name>
</gene>
<evidence type="ECO:0000313" key="21">
    <source>
        <dbReference type="EMBL" id="THG15600.1"/>
    </source>
</evidence>
<dbReference type="GO" id="GO:0008837">
    <property type="term" value="F:diaminopimelate epimerase activity"/>
    <property type="evidence" value="ECO:0007669"/>
    <property type="project" value="UniProtKB-EC"/>
</dbReference>
<dbReference type="SUPFAM" id="SSF54506">
    <property type="entry name" value="Diaminopimelate epimerase-like"/>
    <property type="match status" value="2"/>
</dbReference>
<dbReference type="Pfam" id="PF00225">
    <property type="entry name" value="Kinesin"/>
    <property type="match status" value="1"/>
</dbReference>
<evidence type="ECO:0000256" key="15">
    <source>
        <dbReference type="ARBA" id="ARBA00034704"/>
    </source>
</evidence>
<evidence type="ECO:0000256" key="12">
    <source>
        <dbReference type="ARBA" id="ARBA00023175"/>
    </source>
</evidence>
<dbReference type="InterPro" id="IPR019821">
    <property type="entry name" value="Kinesin_motor_CS"/>
</dbReference>